<feature type="domain" description="Knr4/Smi1-like" evidence="1">
    <location>
        <begin position="16"/>
        <end position="185"/>
    </location>
</feature>
<dbReference type="InterPro" id="IPR018958">
    <property type="entry name" value="Knr4/Smi1-like_dom"/>
</dbReference>
<keyword evidence="3" id="KW-1185">Reference proteome</keyword>
<evidence type="ECO:0000313" key="3">
    <source>
        <dbReference type="Proteomes" id="UP000315647"/>
    </source>
</evidence>
<organism evidence="2 3">
    <name type="scientific">Gimesia panareensis</name>
    <dbReference type="NCBI Taxonomy" id="2527978"/>
    <lineage>
        <taxon>Bacteria</taxon>
        <taxon>Pseudomonadati</taxon>
        <taxon>Planctomycetota</taxon>
        <taxon>Planctomycetia</taxon>
        <taxon>Planctomycetales</taxon>
        <taxon>Planctomycetaceae</taxon>
        <taxon>Gimesia</taxon>
    </lineage>
</organism>
<proteinExistence type="predicted"/>
<dbReference type="InterPro" id="IPR037883">
    <property type="entry name" value="Knr4/Smi1-like_sf"/>
</dbReference>
<dbReference type="RefSeq" id="WP_145451503.1">
    <property type="nucleotide sequence ID" value="NZ_CP037421.1"/>
</dbReference>
<dbReference type="Gene3D" id="3.40.1580.10">
    <property type="entry name" value="SMI1/KNR4-like"/>
    <property type="match status" value="1"/>
</dbReference>
<protein>
    <submittedName>
        <fullName evidence="2">SMI1 / KNR4 family protein</fullName>
    </submittedName>
</protein>
<dbReference type="SMART" id="SM00860">
    <property type="entry name" value="SMI1_KNR4"/>
    <property type="match status" value="1"/>
</dbReference>
<accession>A0A517QCN8</accession>
<evidence type="ECO:0000259" key="1">
    <source>
        <dbReference type="SMART" id="SM00860"/>
    </source>
</evidence>
<name>A0A517QCN8_9PLAN</name>
<dbReference type="AlphaFoldDB" id="A0A517QCN8"/>
<evidence type="ECO:0000313" key="2">
    <source>
        <dbReference type="EMBL" id="QDT29397.1"/>
    </source>
</evidence>
<reference evidence="2 3" key="1">
    <citation type="submission" date="2019-03" db="EMBL/GenBank/DDBJ databases">
        <title>Deep-cultivation of Planctomycetes and their phenomic and genomic characterization uncovers novel biology.</title>
        <authorList>
            <person name="Wiegand S."/>
            <person name="Jogler M."/>
            <person name="Boedeker C."/>
            <person name="Pinto D."/>
            <person name="Vollmers J."/>
            <person name="Rivas-Marin E."/>
            <person name="Kohn T."/>
            <person name="Peeters S.H."/>
            <person name="Heuer A."/>
            <person name="Rast P."/>
            <person name="Oberbeckmann S."/>
            <person name="Bunk B."/>
            <person name="Jeske O."/>
            <person name="Meyerdierks A."/>
            <person name="Storesund J.E."/>
            <person name="Kallscheuer N."/>
            <person name="Luecker S."/>
            <person name="Lage O.M."/>
            <person name="Pohl T."/>
            <person name="Merkel B.J."/>
            <person name="Hornburger P."/>
            <person name="Mueller R.-W."/>
            <person name="Bruemmer F."/>
            <person name="Labrenz M."/>
            <person name="Spormann A.M."/>
            <person name="Op den Camp H."/>
            <person name="Overmann J."/>
            <person name="Amann R."/>
            <person name="Jetten M.S.M."/>
            <person name="Mascher T."/>
            <person name="Medema M.H."/>
            <person name="Devos D.P."/>
            <person name="Kaster A.-K."/>
            <person name="Ovreas L."/>
            <person name="Rohde M."/>
            <person name="Galperin M.Y."/>
            <person name="Jogler C."/>
        </authorList>
    </citation>
    <scope>NUCLEOTIDE SEQUENCE [LARGE SCALE GENOMIC DNA]</scope>
    <source>
        <strain evidence="2 3">Enr10</strain>
    </source>
</reference>
<dbReference type="Pfam" id="PF09346">
    <property type="entry name" value="SMI1_KNR4"/>
    <property type="match status" value="1"/>
</dbReference>
<sequence>MDKNFCHVLFRDVNPSVSTSDILNYEQSFSISLPKDYFDFLLKINGGSPIPSAYKEPDLEDFEGEELPPGIVIPDQIQSDLLKYTISPSRIDHFLGLNPASTENLEALTIGTKYTTKDDASSLLLIAFDKVGTPIYLSLSDEKKGWIYDFEEDIDFGLYDPGEATPLSELDHLVLAKSFREFVESLFPARVHFAKNFQPTEKHLDAIRQSGTEDP</sequence>
<dbReference type="SUPFAM" id="SSF160631">
    <property type="entry name" value="SMI1/KNR4-like"/>
    <property type="match status" value="1"/>
</dbReference>
<gene>
    <name evidence="2" type="ORF">Enr10x_47500</name>
</gene>
<dbReference type="Proteomes" id="UP000315647">
    <property type="component" value="Chromosome"/>
</dbReference>
<dbReference type="EMBL" id="CP037421">
    <property type="protein sequence ID" value="QDT29397.1"/>
    <property type="molecule type" value="Genomic_DNA"/>
</dbReference>